<name>A0ABY9RZ03_9ACTN</name>
<dbReference type="SMART" id="SM00065">
    <property type="entry name" value="GAF"/>
    <property type="match status" value="1"/>
</dbReference>
<sequence length="670" mass="70550">MSDHGTDGGGGVDALSVLELLAQQAPTERFAELLDEARVTGRPLAELARLERAVHLATGIGRSLARREQREAGLDVLADTARDLTFPYDLDGLLRLVVRRARRLLDLDVACVTLRDARGVRVLHSAEGGLTAFDAAACSGALDTEGIGGLVHATGGPAWTDDYLTDDRFPHLAPVDELVRTEGLRSVLAVPLRIGDTVLGLLYGADRRARRFADGELGLLVPLADLAAVATEKAGLLAQTTAEVTELEEDSSRARTALTRMRYIGEAHRRIMNLVLSGGDLLGVAKAAGDALDACVLVRDTGGRTLAATGEITGLDEDAVAKASLDAHAGRRPVRADESGGSGSGVDDGAEQTWVAPVIAGSEDLGVLVVRATTGLTGEDERLLELAAQSVAFLLLMQRSTAVAEGPVRDELLDDLLAEPQHAPQQIAQRARRLGIDLRKPHVLVVARPEGGEQGRAVVWASSYAYRMAGLKTVQGGCIVLLLPGVDASAAAKAVSGELAPLLGHPVSVGAAGPGWSPDSVGRLYQEGMRCLDAMSALGGTGAAASVEDLGFLGLLLSDDHDVDGFVESAIGPVLDYDAERFTDLTHTLEAYFASGGSPTNAAEALHVHPNTVSRRLERIGELLGPEWQKPGQVLEVQLALRLQRTREVLARRRTALGETRQTGPGKDAP</sequence>
<dbReference type="RefSeq" id="WP_309549211.1">
    <property type="nucleotide sequence ID" value="NZ_CP133762.1"/>
</dbReference>
<evidence type="ECO:0000313" key="5">
    <source>
        <dbReference type="Proteomes" id="UP001250858"/>
    </source>
</evidence>
<dbReference type="Gene3D" id="3.30.450.40">
    <property type="match status" value="1"/>
</dbReference>
<dbReference type="Gene3D" id="1.10.10.2840">
    <property type="entry name" value="PucR C-terminal helix-turn-helix domain"/>
    <property type="match status" value="1"/>
</dbReference>
<feature type="domain" description="GAF" evidence="3">
    <location>
        <begin position="89"/>
        <end position="241"/>
    </location>
</feature>
<dbReference type="SUPFAM" id="SSF55781">
    <property type="entry name" value="GAF domain-like"/>
    <property type="match status" value="1"/>
</dbReference>
<gene>
    <name evidence="4" type="ORF">RGF97_21915</name>
</gene>
<proteinExistence type="inferred from homology"/>
<dbReference type="InterPro" id="IPR029016">
    <property type="entry name" value="GAF-like_dom_sf"/>
</dbReference>
<dbReference type="InterPro" id="IPR051448">
    <property type="entry name" value="CdaR-like_regulators"/>
</dbReference>
<dbReference type="InterPro" id="IPR003018">
    <property type="entry name" value="GAF"/>
</dbReference>
<dbReference type="EMBL" id="CP133762">
    <property type="protein sequence ID" value="WMX46943.1"/>
    <property type="molecule type" value="Genomic_DNA"/>
</dbReference>
<dbReference type="Proteomes" id="UP001250858">
    <property type="component" value="Chromosome"/>
</dbReference>
<accession>A0ABY9RZ03</accession>
<evidence type="ECO:0000313" key="4">
    <source>
        <dbReference type="EMBL" id="WMX46943.1"/>
    </source>
</evidence>
<evidence type="ECO:0000256" key="2">
    <source>
        <dbReference type="SAM" id="MobiDB-lite"/>
    </source>
</evidence>
<dbReference type="Pfam" id="PF13556">
    <property type="entry name" value="HTH_30"/>
    <property type="match status" value="1"/>
</dbReference>
<dbReference type="Pfam" id="PF17853">
    <property type="entry name" value="GGDEF_2"/>
    <property type="match status" value="1"/>
</dbReference>
<organism evidence="4 5">
    <name type="scientific">Streptomyces roseicoloratus</name>
    <dbReference type="NCBI Taxonomy" id="2508722"/>
    <lineage>
        <taxon>Bacteria</taxon>
        <taxon>Bacillati</taxon>
        <taxon>Actinomycetota</taxon>
        <taxon>Actinomycetes</taxon>
        <taxon>Kitasatosporales</taxon>
        <taxon>Streptomycetaceae</taxon>
        <taxon>Streptomyces</taxon>
    </lineage>
</organism>
<evidence type="ECO:0000259" key="3">
    <source>
        <dbReference type="SMART" id="SM00065"/>
    </source>
</evidence>
<comment type="similarity">
    <text evidence="1">Belongs to the CdaR family.</text>
</comment>
<dbReference type="PANTHER" id="PTHR33744:SF1">
    <property type="entry name" value="DNA-BINDING TRANSCRIPTIONAL ACTIVATOR ADER"/>
    <property type="match status" value="1"/>
</dbReference>
<evidence type="ECO:0000256" key="1">
    <source>
        <dbReference type="ARBA" id="ARBA00006754"/>
    </source>
</evidence>
<dbReference type="InterPro" id="IPR042070">
    <property type="entry name" value="PucR_C-HTH_sf"/>
</dbReference>
<dbReference type="InterPro" id="IPR041522">
    <property type="entry name" value="CdaR_GGDEF"/>
</dbReference>
<dbReference type="Pfam" id="PF01590">
    <property type="entry name" value="GAF"/>
    <property type="match status" value="1"/>
</dbReference>
<dbReference type="InterPro" id="IPR025736">
    <property type="entry name" value="PucR_C-HTH_dom"/>
</dbReference>
<feature type="region of interest" description="Disordered" evidence="2">
    <location>
        <begin position="326"/>
        <end position="348"/>
    </location>
</feature>
<keyword evidence="5" id="KW-1185">Reference proteome</keyword>
<reference evidence="4 5" key="1">
    <citation type="submission" date="2023-09" db="EMBL/GenBank/DDBJ databases">
        <title>Complete genome of Streptomyces roseicoloratus T14.</title>
        <authorList>
            <person name="Bashizi T."/>
            <person name="Kim M.-J."/>
            <person name="Lee G."/>
            <person name="Tagele S.B."/>
            <person name="Shin J.-H."/>
        </authorList>
    </citation>
    <scope>NUCLEOTIDE SEQUENCE [LARGE SCALE GENOMIC DNA]</scope>
    <source>
        <strain evidence="4 5">T14</strain>
    </source>
</reference>
<protein>
    <submittedName>
        <fullName evidence="4">Helix-turn-helix domain-containing protein</fullName>
    </submittedName>
</protein>
<dbReference type="PANTHER" id="PTHR33744">
    <property type="entry name" value="CARBOHYDRATE DIACID REGULATOR"/>
    <property type="match status" value="1"/>
</dbReference>